<dbReference type="SUPFAM" id="SSF53597">
    <property type="entry name" value="Dihydrofolate reductase-like"/>
    <property type="match status" value="1"/>
</dbReference>
<dbReference type="Gene3D" id="3.40.430.10">
    <property type="entry name" value="Dihydrofolate Reductase, subunit A"/>
    <property type="match status" value="1"/>
</dbReference>
<evidence type="ECO:0000313" key="3">
    <source>
        <dbReference type="Proteomes" id="UP001596098"/>
    </source>
</evidence>
<keyword evidence="3" id="KW-1185">Reference proteome</keyword>
<sequence>MGEIHVHAFMSLDGVVDTPAWSTRSADDDPGAPFFNDSTKFVVSSTLGIVEANTAWANSTVLGAYDPATIRRAADEVGNLYVSGSATLVRAMLADGLVDELHLCVFPTVRGGGPRLFPEGVDAFDLERSAADVYDNGVLYLGYRPGR</sequence>
<comment type="caution">
    <text evidence="2">The sequence shown here is derived from an EMBL/GenBank/DDBJ whole genome shotgun (WGS) entry which is preliminary data.</text>
</comment>
<dbReference type="InterPro" id="IPR002734">
    <property type="entry name" value="RibDG_C"/>
</dbReference>
<proteinExistence type="predicted"/>
<dbReference type="InterPro" id="IPR024072">
    <property type="entry name" value="DHFR-like_dom_sf"/>
</dbReference>
<name>A0ABW1R472_9ACTN</name>
<protein>
    <submittedName>
        <fullName evidence="2">Dihydrofolate reductase family protein</fullName>
    </submittedName>
</protein>
<accession>A0ABW1R472</accession>
<reference evidence="3" key="1">
    <citation type="journal article" date="2019" name="Int. J. Syst. Evol. Microbiol.">
        <title>The Global Catalogue of Microorganisms (GCM) 10K type strain sequencing project: providing services to taxonomists for standard genome sequencing and annotation.</title>
        <authorList>
            <consortium name="The Broad Institute Genomics Platform"/>
            <consortium name="The Broad Institute Genome Sequencing Center for Infectious Disease"/>
            <person name="Wu L."/>
            <person name="Ma J."/>
        </authorList>
    </citation>
    <scope>NUCLEOTIDE SEQUENCE [LARGE SCALE GENOMIC DNA]</scope>
    <source>
        <strain evidence="3">DFY28</strain>
    </source>
</reference>
<dbReference type="Pfam" id="PF01872">
    <property type="entry name" value="RibD_C"/>
    <property type="match status" value="1"/>
</dbReference>
<dbReference type="Proteomes" id="UP001596098">
    <property type="component" value="Unassembled WGS sequence"/>
</dbReference>
<organism evidence="2 3">
    <name type="scientific">Nocardioides yefusunii</name>
    <dbReference type="NCBI Taxonomy" id="2500546"/>
    <lineage>
        <taxon>Bacteria</taxon>
        <taxon>Bacillati</taxon>
        <taxon>Actinomycetota</taxon>
        <taxon>Actinomycetes</taxon>
        <taxon>Propionibacteriales</taxon>
        <taxon>Nocardioidaceae</taxon>
        <taxon>Nocardioides</taxon>
    </lineage>
</organism>
<dbReference type="EMBL" id="JBHSQI010000009">
    <property type="protein sequence ID" value="MFC6154925.1"/>
    <property type="molecule type" value="Genomic_DNA"/>
</dbReference>
<evidence type="ECO:0000313" key="2">
    <source>
        <dbReference type="EMBL" id="MFC6154925.1"/>
    </source>
</evidence>
<evidence type="ECO:0000259" key="1">
    <source>
        <dbReference type="Pfam" id="PF01872"/>
    </source>
</evidence>
<feature type="domain" description="Bacterial bifunctional deaminase-reductase C-terminal" evidence="1">
    <location>
        <begin position="74"/>
        <end position="138"/>
    </location>
</feature>
<dbReference type="RefSeq" id="WP_128221982.1">
    <property type="nucleotide sequence ID" value="NZ_CP034929.1"/>
</dbReference>
<gene>
    <name evidence="2" type="ORF">ACFPWU_14760</name>
</gene>